<dbReference type="SUPFAM" id="SSF101262">
    <property type="entry name" value="Methenyltetrahydrofolate cyclohydrolase-like"/>
    <property type="match status" value="1"/>
</dbReference>
<feature type="domain" description="Cyclodeaminase/cyclohydrolase" evidence="2">
    <location>
        <begin position="10"/>
        <end position="167"/>
    </location>
</feature>
<keyword evidence="1" id="KW-1133">Transmembrane helix</keyword>
<dbReference type="Pfam" id="PF04961">
    <property type="entry name" value="FTCD_C"/>
    <property type="match status" value="1"/>
</dbReference>
<feature type="transmembrane region" description="Helical" evidence="1">
    <location>
        <begin position="27"/>
        <end position="46"/>
    </location>
</feature>
<dbReference type="OrthoDB" id="69767at2"/>
<keyword evidence="3" id="KW-0378">Hydrolase</keyword>
<dbReference type="Proteomes" id="UP000240317">
    <property type="component" value="Unassembled WGS sequence"/>
</dbReference>
<gene>
    <name evidence="3" type="ORF">C8263_01740</name>
</gene>
<keyword evidence="1" id="KW-0812">Transmembrane</keyword>
<dbReference type="EMBL" id="PYSV01000001">
    <property type="protein sequence ID" value="PTA69762.1"/>
    <property type="molecule type" value="Genomic_DNA"/>
</dbReference>
<keyword evidence="1" id="KW-0472">Membrane</keyword>
<comment type="caution">
    <text evidence="3">The sequence shown here is derived from an EMBL/GenBank/DDBJ whole genome shotgun (WGS) entry which is preliminary data.</text>
</comment>
<sequence length="203" mass="20490">MSSLWAHPAQALLEAAASPDATPGGGATAAITGAFGAALLGMAVGITQQKGDHAALAEVLEEVTALRGQLQGMADEDVQAFGTYVEAQHLPKEDPGRSAALRTAGEAAMVVPLALARAVVGGLARAPELAAQVHPEVVSDVGAGASLLRGALDAALLTVQINLPHVPASKRGAIQAEHDRLRAQGTQAAQATLDTCHKRLGGK</sequence>
<evidence type="ECO:0000259" key="2">
    <source>
        <dbReference type="Pfam" id="PF04961"/>
    </source>
</evidence>
<dbReference type="Gene3D" id="1.20.120.680">
    <property type="entry name" value="Formiminotetrahydrofolate cyclodeaminase monomer, up-and-down helical bundle"/>
    <property type="match status" value="1"/>
</dbReference>
<keyword evidence="4" id="KW-1185">Reference proteome</keyword>
<evidence type="ECO:0000256" key="1">
    <source>
        <dbReference type="SAM" id="Phobius"/>
    </source>
</evidence>
<reference evidence="3 4" key="1">
    <citation type="submission" date="2018-03" db="EMBL/GenBank/DDBJ databases">
        <title>Draft genome of Deinococcus sp. OD32.</title>
        <authorList>
            <person name="Wang X.-P."/>
            <person name="Du Z.-J."/>
        </authorList>
    </citation>
    <scope>NUCLEOTIDE SEQUENCE [LARGE SCALE GENOMIC DNA]</scope>
    <source>
        <strain evidence="3 4">OD32</strain>
    </source>
</reference>
<proteinExistence type="predicted"/>
<evidence type="ECO:0000313" key="3">
    <source>
        <dbReference type="EMBL" id="PTA69762.1"/>
    </source>
</evidence>
<evidence type="ECO:0000313" key="4">
    <source>
        <dbReference type="Proteomes" id="UP000240317"/>
    </source>
</evidence>
<protein>
    <submittedName>
        <fullName evidence="3">Methenyltetrahydrofolate cyclohydrolase</fullName>
    </submittedName>
</protein>
<accession>A0A2T3WD49</accession>
<dbReference type="AlphaFoldDB" id="A0A2T3WD49"/>
<dbReference type="RefSeq" id="WP_107136354.1">
    <property type="nucleotide sequence ID" value="NZ_PYSV01000001.1"/>
</dbReference>
<name>A0A2T3WD49_9DEIO</name>
<dbReference type="InterPro" id="IPR007044">
    <property type="entry name" value="Cyclodeamin/CycHdrlase"/>
</dbReference>
<dbReference type="InterPro" id="IPR036178">
    <property type="entry name" value="Formintransfe-cycloase-like_sf"/>
</dbReference>
<organism evidence="3 4">
    <name type="scientific">Deinococcus arcticus</name>
    <dbReference type="NCBI Taxonomy" id="2136176"/>
    <lineage>
        <taxon>Bacteria</taxon>
        <taxon>Thermotogati</taxon>
        <taxon>Deinococcota</taxon>
        <taxon>Deinococci</taxon>
        <taxon>Deinococcales</taxon>
        <taxon>Deinococcaceae</taxon>
        <taxon>Deinococcus</taxon>
    </lineage>
</organism>
<dbReference type="GO" id="GO:0016787">
    <property type="term" value="F:hydrolase activity"/>
    <property type="evidence" value="ECO:0007669"/>
    <property type="project" value="UniProtKB-KW"/>
</dbReference>